<name>A0A3P6BF86_BRAOL</name>
<dbReference type="AlphaFoldDB" id="A0A3P6BF86"/>
<organism evidence="1">
    <name type="scientific">Brassica oleracea</name>
    <name type="common">Wild cabbage</name>
    <dbReference type="NCBI Taxonomy" id="3712"/>
    <lineage>
        <taxon>Eukaryota</taxon>
        <taxon>Viridiplantae</taxon>
        <taxon>Streptophyta</taxon>
        <taxon>Embryophyta</taxon>
        <taxon>Tracheophyta</taxon>
        <taxon>Spermatophyta</taxon>
        <taxon>Magnoliopsida</taxon>
        <taxon>eudicotyledons</taxon>
        <taxon>Gunneridae</taxon>
        <taxon>Pentapetalae</taxon>
        <taxon>rosids</taxon>
        <taxon>malvids</taxon>
        <taxon>Brassicales</taxon>
        <taxon>Brassicaceae</taxon>
        <taxon>Brassiceae</taxon>
        <taxon>Brassica</taxon>
    </lineage>
</organism>
<evidence type="ECO:0000313" key="1">
    <source>
        <dbReference type="EMBL" id="VDD04697.1"/>
    </source>
</evidence>
<gene>
    <name evidence="1" type="ORF">BOLC4T22140H</name>
</gene>
<sequence>MLRKLVIMLVRSQILQLLVRCLRIRLPLRMILGGSFTLTLCFSSGSASKKLLLESRTTLSRWLLFENLWRRRERVKMVMQRSTRKSVSIVSILHPDTILIRGKILAKRLEENHVITEHQGIMTNTMRGKVVISTLRDEGLT</sequence>
<dbReference type="EMBL" id="LR031873">
    <property type="protein sequence ID" value="VDD04697.1"/>
    <property type="molecule type" value="Genomic_DNA"/>
</dbReference>
<protein>
    <submittedName>
        <fullName evidence="1">Uncharacterized protein</fullName>
    </submittedName>
</protein>
<accession>A0A3P6BF86</accession>
<reference evidence="1" key="1">
    <citation type="submission" date="2018-11" db="EMBL/GenBank/DDBJ databases">
        <authorList>
            <consortium name="Genoscope - CEA"/>
            <person name="William W."/>
        </authorList>
    </citation>
    <scope>NUCLEOTIDE SEQUENCE</scope>
</reference>
<proteinExistence type="predicted"/>